<organism evidence="4 5">
    <name type="scientific">Penicillium concentricum</name>
    <dbReference type="NCBI Taxonomy" id="293559"/>
    <lineage>
        <taxon>Eukaryota</taxon>
        <taxon>Fungi</taxon>
        <taxon>Dikarya</taxon>
        <taxon>Ascomycota</taxon>
        <taxon>Pezizomycotina</taxon>
        <taxon>Eurotiomycetes</taxon>
        <taxon>Eurotiomycetidae</taxon>
        <taxon>Eurotiales</taxon>
        <taxon>Aspergillaceae</taxon>
        <taxon>Penicillium</taxon>
    </lineage>
</organism>
<name>A0A9W9R9D4_9EURO</name>
<gene>
    <name evidence="4" type="ORF">N7517_010726</name>
</gene>
<dbReference type="Proteomes" id="UP001147752">
    <property type="component" value="Unassembled WGS sequence"/>
</dbReference>
<keyword evidence="1" id="KW-0547">Nucleotide-binding</keyword>
<protein>
    <submittedName>
        <fullName evidence="4">ABC transporter</fullName>
    </submittedName>
</protein>
<dbReference type="EMBL" id="JAPZBT010000006">
    <property type="protein sequence ID" value="KAJ5356117.1"/>
    <property type="molecule type" value="Genomic_DNA"/>
</dbReference>
<feature type="domain" description="ABC transporter" evidence="3">
    <location>
        <begin position="32"/>
        <end position="168"/>
    </location>
</feature>
<sequence>MAICWGHRVFRCRCKTLGITPSRSSWYLNDRAREKIAICSPSGSGKTTHILALLGMVQFEEGTICLDGLDLSEHARAGTRTKLNVNTQDPFLVAGTIRFNVDRLEGTSDDEVTSVLQKVHLWGKIEKEFGLDMTMKLTTGSQGQKQLLCLAHATVRKRKVLILDEATNCVFSLNGIFTLNTNKSFSQC</sequence>
<accession>A0A9W9R9D4</accession>
<dbReference type="GO" id="GO:0016887">
    <property type="term" value="F:ATP hydrolysis activity"/>
    <property type="evidence" value="ECO:0007669"/>
    <property type="project" value="InterPro"/>
</dbReference>
<dbReference type="PANTHER" id="PTHR24223">
    <property type="entry name" value="ATP-BINDING CASSETTE SUB-FAMILY C"/>
    <property type="match status" value="1"/>
</dbReference>
<reference evidence="4" key="1">
    <citation type="submission" date="2022-12" db="EMBL/GenBank/DDBJ databases">
        <authorList>
            <person name="Petersen C."/>
        </authorList>
    </citation>
    <scope>NUCLEOTIDE SEQUENCE</scope>
    <source>
        <strain evidence="4">IBT 3081</strain>
    </source>
</reference>
<reference evidence="4" key="2">
    <citation type="journal article" date="2023" name="IMA Fungus">
        <title>Comparative genomic study of the Penicillium genus elucidates a diverse pangenome and 15 lateral gene transfer events.</title>
        <authorList>
            <person name="Petersen C."/>
            <person name="Sorensen T."/>
            <person name="Nielsen M.R."/>
            <person name="Sondergaard T.E."/>
            <person name="Sorensen J.L."/>
            <person name="Fitzpatrick D.A."/>
            <person name="Frisvad J.C."/>
            <person name="Nielsen K.L."/>
        </authorList>
    </citation>
    <scope>NUCLEOTIDE SEQUENCE</scope>
    <source>
        <strain evidence="4">IBT 3081</strain>
    </source>
</reference>
<evidence type="ECO:0000259" key="3">
    <source>
        <dbReference type="Pfam" id="PF00005"/>
    </source>
</evidence>
<dbReference type="SUPFAM" id="SSF52540">
    <property type="entry name" value="P-loop containing nucleoside triphosphate hydrolases"/>
    <property type="match status" value="1"/>
</dbReference>
<evidence type="ECO:0000313" key="4">
    <source>
        <dbReference type="EMBL" id="KAJ5356117.1"/>
    </source>
</evidence>
<proteinExistence type="predicted"/>
<dbReference type="Pfam" id="PF00005">
    <property type="entry name" value="ABC_tran"/>
    <property type="match status" value="1"/>
</dbReference>
<dbReference type="InterPro" id="IPR050173">
    <property type="entry name" value="ABC_transporter_C-like"/>
</dbReference>
<dbReference type="InterPro" id="IPR027417">
    <property type="entry name" value="P-loop_NTPase"/>
</dbReference>
<keyword evidence="2" id="KW-0067">ATP-binding</keyword>
<dbReference type="PANTHER" id="PTHR24223:SF404">
    <property type="entry name" value="ABC MULTIDRUG TRANSPORTER (EUROFUNG)-RELATED"/>
    <property type="match status" value="1"/>
</dbReference>
<dbReference type="InterPro" id="IPR003439">
    <property type="entry name" value="ABC_transporter-like_ATP-bd"/>
</dbReference>
<evidence type="ECO:0000256" key="2">
    <source>
        <dbReference type="ARBA" id="ARBA00022840"/>
    </source>
</evidence>
<evidence type="ECO:0000256" key="1">
    <source>
        <dbReference type="ARBA" id="ARBA00022741"/>
    </source>
</evidence>
<dbReference type="RefSeq" id="XP_056574264.1">
    <property type="nucleotide sequence ID" value="XM_056728449.1"/>
</dbReference>
<dbReference type="Gene3D" id="3.40.50.300">
    <property type="entry name" value="P-loop containing nucleotide triphosphate hydrolases"/>
    <property type="match status" value="1"/>
</dbReference>
<comment type="caution">
    <text evidence="4">The sequence shown here is derived from an EMBL/GenBank/DDBJ whole genome shotgun (WGS) entry which is preliminary data.</text>
</comment>
<dbReference type="GO" id="GO:0042626">
    <property type="term" value="F:ATPase-coupled transmembrane transporter activity"/>
    <property type="evidence" value="ECO:0007669"/>
    <property type="project" value="TreeGrafter"/>
</dbReference>
<dbReference type="GO" id="GO:0005524">
    <property type="term" value="F:ATP binding"/>
    <property type="evidence" value="ECO:0007669"/>
    <property type="project" value="UniProtKB-KW"/>
</dbReference>
<keyword evidence="5" id="KW-1185">Reference proteome</keyword>
<evidence type="ECO:0000313" key="5">
    <source>
        <dbReference type="Proteomes" id="UP001147752"/>
    </source>
</evidence>
<dbReference type="AlphaFoldDB" id="A0A9W9R9D4"/>
<dbReference type="GO" id="GO:0016020">
    <property type="term" value="C:membrane"/>
    <property type="evidence" value="ECO:0007669"/>
    <property type="project" value="TreeGrafter"/>
</dbReference>
<dbReference type="OrthoDB" id="6500128at2759"/>
<dbReference type="GeneID" id="81467632"/>